<feature type="region of interest" description="Disordered" evidence="1">
    <location>
        <begin position="1"/>
        <end position="80"/>
    </location>
</feature>
<reference evidence="2" key="2">
    <citation type="submission" date="2023-06" db="EMBL/GenBank/DDBJ databases">
        <authorList>
            <consortium name="Lawrence Berkeley National Laboratory"/>
            <person name="Haridas S."/>
            <person name="Hensen N."/>
            <person name="Bonometti L."/>
            <person name="Westerberg I."/>
            <person name="Brannstrom I.O."/>
            <person name="Guillou S."/>
            <person name="Cros-Aarteil S."/>
            <person name="Calhoun S."/>
            <person name="Kuo A."/>
            <person name="Mondo S."/>
            <person name="Pangilinan J."/>
            <person name="Riley R."/>
            <person name="Labutti K."/>
            <person name="Andreopoulos B."/>
            <person name="Lipzen A."/>
            <person name="Chen C."/>
            <person name="Yanf M."/>
            <person name="Daum C."/>
            <person name="Ng V."/>
            <person name="Clum A."/>
            <person name="Steindorff A."/>
            <person name="Ohm R."/>
            <person name="Martin F."/>
            <person name="Silar P."/>
            <person name="Natvig D."/>
            <person name="Lalanne C."/>
            <person name="Gautier V."/>
            <person name="Ament-Velasquez S.L."/>
            <person name="Kruys A."/>
            <person name="Hutchinson M.I."/>
            <person name="Powell A.J."/>
            <person name="Barry K."/>
            <person name="Miller A.N."/>
            <person name="Grigoriev I.V."/>
            <person name="Debuchy R."/>
            <person name="Gladieux P."/>
            <person name="Thoren M.H."/>
            <person name="Johannesson H."/>
        </authorList>
    </citation>
    <scope>NUCLEOTIDE SEQUENCE</scope>
    <source>
        <strain evidence="2">CBS 118394</strain>
    </source>
</reference>
<organism evidence="2 3">
    <name type="scientific">Apodospora peruviana</name>
    <dbReference type="NCBI Taxonomy" id="516989"/>
    <lineage>
        <taxon>Eukaryota</taxon>
        <taxon>Fungi</taxon>
        <taxon>Dikarya</taxon>
        <taxon>Ascomycota</taxon>
        <taxon>Pezizomycotina</taxon>
        <taxon>Sordariomycetes</taxon>
        <taxon>Sordariomycetidae</taxon>
        <taxon>Sordariales</taxon>
        <taxon>Lasiosphaeriaceae</taxon>
        <taxon>Apodospora</taxon>
    </lineage>
</organism>
<dbReference type="AlphaFoldDB" id="A0AAE0HSS3"/>
<feature type="compositionally biased region" description="Basic residues" evidence="1">
    <location>
        <begin position="1"/>
        <end position="18"/>
    </location>
</feature>
<evidence type="ECO:0000256" key="1">
    <source>
        <dbReference type="SAM" id="MobiDB-lite"/>
    </source>
</evidence>
<dbReference type="EMBL" id="JAUEDM010000009">
    <property type="protein sequence ID" value="KAK3312208.1"/>
    <property type="molecule type" value="Genomic_DNA"/>
</dbReference>
<protein>
    <submittedName>
        <fullName evidence="2">Uncharacterized protein</fullName>
    </submittedName>
</protein>
<sequence length="202" mass="22983">MGKHRRNWPRHPPWRNRSLKLIVPPHSRSSTPDFASSSSQKKHSRRKCPLRFLERFNNTSRQNQDHRAPLHARNNWYHPRPSGLQSSSDYTFAMLPPGGSNSGFHVTKSRVQPGHDNYDTTPPWTDCPSVTGCLEPISANCRRQLVEPAFRMTRINLTLLFSRRICTMKQRHPTAACTLPEVCEPIRSCGAPTHKAQSGVAN</sequence>
<proteinExistence type="predicted"/>
<comment type="caution">
    <text evidence="2">The sequence shown here is derived from an EMBL/GenBank/DDBJ whole genome shotgun (WGS) entry which is preliminary data.</text>
</comment>
<keyword evidence="3" id="KW-1185">Reference proteome</keyword>
<evidence type="ECO:0000313" key="3">
    <source>
        <dbReference type="Proteomes" id="UP001283341"/>
    </source>
</evidence>
<reference evidence="2" key="1">
    <citation type="journal article" date="2023" name="Mol. Phylogenet. Evol.">
        <title>Genome-scale phylogeny and comparative genomics of the fungal order Sordariales.</title>
        <authorList>
            <person name="Hensen N."/>
            <person name="Bonometti L."/>
            <person name="Westerberg I."/>
            <person name="Brannstrom I.O."/>
            <person name="Guillou S."/>
            <person name="Cros-Aarteil S."/>
            <person name="Calhoun S."/>
            <person name="Haridas S."/>
            <person name="Kuo A."/>
            <person name="Mondo S."/>
            <person name="Pangilinan J."/>
            <person name="Riley R."/>
            <person name="LaButti K."/>
            <person name="Andreopoulos B."/>
            <person name="Lipzen A."/>
            <person name="Chen C."/>
            <person name="Yan M."/>
            <person name="Daum C."/>
            <person name="Ng V."/>
            <person name="Clum A."/>
            <person name="Steindorff A."/>
            <person name="Ohm R.A."/>
            <person name="Martin F."/>
            <person name="Silar P."/>
            <person name="Natvig D.O."/>
            <person name="Lalanne C."/>
            <person name="Gautier V."/>
            <person name="Ament-Velasquez S.L."/>
            <person name="Kruys A."/>
            <person name="Hutchinson M.I."/>
            <person name="Powell A.J."/>
            <person name="Barry K."/>
            <person name="Miller A.N."/>
            <person name="Grigoriev I.V."/>
            <person name="Debuchy R."/>
            <person name="Gladieux P."/>
            <person name="Hiltunen Thoren M."/>
            <person name="Johannesson H."/>
        </authorList>
    </citation>
    <scope>NUCLEOTIDE SEQUENCE</scope>
    <source>
        <strain evidence="2">CBS 118394</strain>
    </source>
</reference>
<dbReference type="Proteomes" id="UP001283341">
    <property type="component" value="Unassembled WGS sequence"/>
</dbReference>
<gene>
    <name evidence="2" type="ORF">B0H66DRAFT_395697</name>
</gene>
<feature type="compositionally biased region" description="Basic residues" evidence="1">
    <location>
        <begin position="40"/>
        <end position="49"/>
    </location>
</feature>
<name>A0AAE0HSS3_9PEZI</name>
<accession>A0AAE0HSS3</accession>
<evidence type="ECO:0000313" key="2">
    <source>
        <dbReference type="EMBL" id="KAK3312208.1"/>
    </source>
</evidence>